<dbReference type="GO" id="GO:0070971">
    <property type="term" value="C:endoplasmic reticulum exit site"/>
    <property type="evidence" value="ECO:0007669"/>
    <property type="project" value="TreeGrafter"/>
</dbReference>
<dbReference type="InterPro" id="IPR037550">
    <property type="entry name" value="Sec23_C"/>
</dbReference>
<accession>A0A6V7UEX0</accession>
<dbReference type="Pfam" id="PF04810">
    <property type="entry name" value="zf-Sec23_Sec24"/>
    <property type="match status" value="1"/>
</dbReference>
<dbReference type="SUPFAM" id="SSF53300">
    <property type="entry name" value="vWA-like"/>
    <property type="match status" value="2"/>
</dbReference>
<dbReference type="SUPFAM" id="SSF81811">
    <property type="entry name" value="Helical domain of Sec23/24"/>
    <property type="match status" value="1"/>
</dbReference>
<dbReference type="InterPro" id="IPR006895">
    <property type="entry name" value="Znf_Sec23_Sec24"/>
</dbReference>
<comment type="similarity">
    <text evidence="1 10">Belongs to the SEC23/SEC24 family. SEC23 subfamily.</text>
</comment>
<dbReference type="GO" id="GO:0003779">
    <property type="term" value="F:actin binding"/>
    <property type="evidence" value="ECO:0007669"/>
    <property type="project" value="InterPro"/>
</dbReference>
<evidence type="ECO:0000313" key="17">
    <source>
        <dbReference type="Proteomes" id="UP000580250"/>
    </source>
</evidence>
<keyword evidence="3 10" id="KW-0479">Metal-binding</keyword>
<dbReference type="SUPFAM" id="SSF81995">
    <property type="entry name" value="beta-sandwich domain of Sec23/24"/>
    <property type="match status" value="1"/>
</dbReference>
<dbReference type="Pfam" id="PF04815">
    <property type="entry name" value="Sec23_helical"/>
    <property type="match status" value="1"/>
</dbReference>
<organism evidence="16 17">
    <name type="scientific">Meloidogyne enterolobii</name>
    <name type="common">Root-knot nematode worm</name>
    <name type="synonym">Meloidogyne mayaguensis</name>
    <dbReference type="NCBI Taxonomy" id="390850"/>
    <lineage>
        <taxon>Eukaryota</taxon>
        <taxon>Metazoa</taxon>
        <taxon>Ecdysozoa</taxon>
        <taxon>Nematoda</taxon>
        <taxon>Chromadorea</taxon>
        <taxon>Rhabditida</taxon>
        <taxon>Tylenchina</taxon>
        <taxon>Tylenchomorpha</taxon>
        <taxon>Tylenchoidea</taxon>
        <taxon>Meloidogynidae</taxon>
        <taxon>Meloidogyninae</taxon>
        <taxon>Meloidogyne</taxon>
    </lineage>
</organism>
<evidence type="ECO:0000256" key="9">
    <source>
        <dbReference type="ARBA" id="ARBA00023329"/>
    </source>
</evidence>
<keyword evidence="8 10" id="KW-0472">Membrane</keyword>
<evidence type="ECO:0000259" key="13">
    <source>
        <dbReference type="Pfam" id="PF04811"/>
    </source>
</evidence>
<dbReference type="FunFam" id="2.30.30.380:FF:000001">
    <property type="entry name" value="Protein transport protein SEC23"/>
    <property type="match status" value="1"/>
</dbReference>
<evidence type="ECO:0000256" key="8">
    <source>
        <dbReference type="ARBA" id="ARBA00023136"/>
    </source>
</evidence>
<feature type="domain" description="Sec23/Sec24 trunk" evidence="13">
    <location>
        <begin position="132"/>
        <end position="468"/>
    </location>
</feature>
<evidence type="ECO:0000256" key="5">
    <source>
        <dbReference type="ARBA" id="ARBA00022833"/>
    </source>
</evidence>
<evidence type="ECO:0000259" key="11">
    <source>
        <dbReference type="Pfam" id="PF00626"/>
    </source>
</evidence>
<dbReference type="InterPro" id="IPR037364">
    <property type="entry name" value="Sec23"/>
</dbReference>
<dbReference type="InterPro" id="IPR036465">
    <property type="entry name" value="vWFA_dom_sf"/>
</dbReference>
<evidence type="ECO:0000256" key="1">
    <source>
        <dbReference type="ARBA" id="ARBA00009210"/>
    </source>
</evidence>
<dbReference type="Pfam" id="PF00626">
    <property type="entry name" value="Gelsolin"/>
    <property type="match status" value="1"/>
</dbReference>
<feature type="domain" description="Zinc finger Sec23/Sec24-type" evidence="12">
    <location>
        <begin position="62"/>
        <end position="102"/>
    </location>
</feature>
<dbReference type="FunFam" id="1.20.120.730:FF:000005">
    <property type="entry name" value="Protein transport protein SEC23"/>
    <property type="match status" value="1"/>
</dbReference>
<comment type="caution">
    <text evidence="16">The sequence shown here is derived from an EMBL/GenBank/DDBJ whole genome shotgun (WGS) entry which is preliminary data.</text>
</comment>
<dbReference type="SUPFAM" id="SSF82919">
    <property type="entry name" value="Zn-finger domain of Sec23/24"/>
    <property type="match status" value="1"/>
</dbReference>
<dbReference type="FunFam" id="3.40.20.10:FF:000003">
    <property type="entry name" value="Protein transport protein SEC23"/>
    <property type="match status" value="1"/>
</dbReference>
<dbReference type="InterPro" id="IPR027310">
    <property type="entry name" value="Profilin_CS"/>
</dbReference>
<comment type="subcellular location">
    <subcellularLocation>
        <location evidence="10">Cytoplasmic vesicle</location>
        <location evidence="10">COPII-coated vesicle membrane</location>
        <topology evidence="10">Peripheral membrane protein</topology>
        <orientation evidence="10">Cytoplasmic side</orientation>
    </subcellularLocation>
    <subcellularLocation>
        <location evidence="10">Endoplasmic reticulum membrane</location>
        <topology evidence="10">Peripheral membrane protein</topology>
        <orientation evidence="10">Cytoplasmic side</orientation>
    </subcellularLocation>
</comment>
<evidence type="ECO:0000259" key="14">
    <source>
        <dbReference type="Pfam" id="PF04815"/>
    </source>
</evidence>
<dbReference type="InterPro" id="IPR012990">
    <property type="entry name" value="Beta-sandwich_Sec23_24"/>
</dbReference>
<gene>
    <name evidence="16" type="ORF">MENT_LOCUS11372</name>
</gene>
<feature type="domain" description="Gelsolin-like" evidence="11">
    <location>
        <begin position="711"/>
        <end position="797"/>
    </location>
</feature>
<evidence type="ECO:0000256" key="10">
    <source>
        <dbReference type="RuleBase" id="RU365030"/>
    </source>
</evidence>
<dbReference type="InterPro" id="IPR036175">
    <property type="entry name" value="Sec23/24_helical_dom_sf"/>
</dbReference>
<dbReference type="CDD" id="cd11287">
    <property type="entry name" value="Sec23_C"/>
    <property type="match status" value="1"/>
</dbReference>
<keyword evidence="9 10" id="KW-0968">Cytoplasmic vesicle</keyword>
<comment type="function">
    <text evidence="10">Component of the coat protein complex II (COPII) which promotes the formation of transport vesicles from the endoplasmic reticulum (ER). The coat has two main functions, the physical deformation of the endoplasmic reticulum membrane into vesicles and the selection of cargo molecules.</text>
</comment>
<keyword evidence="6 10" id="KW-0931">ER-Golgi transport</keyword>
<reference evidence="16 17" key="1">
    <citation type="submission" date="2020-08" db="EMBL/GenBank/DDBJ databases">
        <authorList>
            <person name="Koutsovoulos G."/>
            <person name="Danchin GJ E."/>
        </authorList>
    </citation>
    <scope>NUCLEOTIDE SEQUENCE [LARGE SCALE GENOMIC DNA]</scope>
</reference>
<keyword evidence="5 10" id="KW-0862">Zinc</keyword>
<dbReference type="InterPro" id="IPR036174">
    <property type="entry name" value="Znf_Sec23_Sec24_sf"/>
</dbReference>
<dbReference type="InterPro" id="IPR006900">
    <property type="entry name" value="Sec23/24_helical_dom"/>
</dbReference>
<dbReference type="GO" id="GO:0008270">
    <property type="term" value="F:zinc ion binding"/>
    <property type="evidence" value="ECO:0007669"/>
    <property type="project" value="InterPro"/>
</dbReference>
<dbReference type="GO" id="GO:0006886">
    <property type="term" value="P:intracellular protein transport"/>
    <property type="evidence" value="ECO:0007669"/>
    <property type="project" value="InterPro"/>
</dbReference>
<dbReference type="PANTHER" id="PTHR11141:SF0">
    <property type="entry name" value="PROTEIN TRANSPORT PROTEIN SEC23"/>
    <property type="match status" value="1"/>
</dbReference>
<dbReference type="GO" id="GO:0030127">
    <property type="term" value="C:COPII vesicle coat"/>
    <property type="evidence" value="ECO:0007669"/>
    <property type="project" value="InterPro"/>
</dbReference>
<evidence type="ECO:0000256" key="2">
    <source>
        <dbReference type="ARBA" id="ARBA00022448"/>
    </source>
</evidence>
<evidence type="ECO:0000256" key="7">
    <source>
        <dbReference type="ARBA" id="ARBA00022927"/>
    </source>
</evidence>
<proteinExistence type="inferred from homology"/>
<dbReference type="OrthoDB" id="10256289at2759"/>
<keyword evidence="2 10" id="KW-0813">Transport</keyword>
<dbReference type="GO" id="GO:0005789">
    <property type="term" value="C:endoplasmic reticulum membrane"/>
    <property type="evidence" value="ECO:0007669"/>
    <property type="project" value="UniProtKB-SubCell"/>
</dbReference>
<dbReference type="Gene3D" id="2.30.30.380">
    <property type="entry name" value="Zn-finger domain of Sec23/24"/>
    <property type="match status" value="1"/>
</dbReference>
<dbReference type="InterPro" id="IPR007123">
    <property type="entry name" value="Gelsolin-like_dom"/>
</dbReference>
<dbReference type="Gene3D" id="3.40.50.410">
    <property type="entry name" value="von Willebrand factor, type A domain"/>
    <property type="match status" value="1"/>
</dbReference>
<dbReference type="Gene3D" id="1.20.120.730">
    <property type="entry name" value="Sec23/Sec24 helical domain"/>
    <property type="match status" value="1"/>
</dbReference>
<dbReference type="InterPro" id="IPR006896">
    <property type="entry name" value="Sec23/24_trunk_dom"/>
</dbReference>
<dbReference type="EMBL" id="CAJEWN010000055">
    <property type="protein sequence ID" value="CAD2154106.1"/>
    <property type="molecule type" value="Genomic_DNA"/>
</dbReference>
<dbReference type="InterPro" id="IPR036180">
    <property type="entry name" value="Gelsolin-like_dom_sf"/>
</dbReference>
<dbReference type="PROSITE" id="PS00414">
    <property type="entry name" value="PROFILIN"/>
    <property type="match status" value="1"/>
</dbReference>
<dbReference type="AlphaFoldDB" id="A0A6V7UEX0"/>
<keyword evidence="4 10" id="KW-0256">Endoplasmic reticulum</keyword>
<evidence type="ECO:0000256" key="3">
    <source>
        <dbReference type="ARBA" id="ARBA00022723"/>
    </source>
</evidence>
<dbReference type="PANTHER" id="PTHR11141">
    <property type="entry name" value="PROTEIN TRANSPORT PROTEIN SEC23"/>
    <property type="match status" value="1"/>
</dbReference>
<protein>
    <recommendedName>
        <fullName evidence="10">Protein transport protein SEC23</fullName>
    </recommendedName>
</protein>
<sequence length="842" mass="94081">MATWDEYLQNQINNDGIQMTWNVLPHSRVDSQKLIVPVATFFTPLKEKPADQPKQPVMEYDPILCQKQSCKAVLNPLCMIDYRTKMWMCPFCNQRNPFPPHYATISEENKPPELHPFFTTVEYTLRKATTLAPIFLFVVDTCLPAEELKALKDALQKAIAYLPADALIGLITFGRVVEIHELNVKGIARSYVFKGTKEANPKQVRDIIAMQIGQPSTGSRISATSTPIPNQQLVNGIQPTMHHNMPPGAMPQIPGAIPPAGMQRPRMGSHPTQPPMPGQMPTTMPLPQGSIPQAGGTIAAQNLQNKFLQPISECEVSIGELIDKIQTDRWPVPQGNRPLRAIGAALSVAITLLEVSFPNTGGRIMTFIGGPCTHGPGMVVNEELKDPIRSWHDIKEDNIPFMRKAFKFNDALAERAVKNGHAIDLFSCALDQTGLYEMKALYSQTNGIVVMADSFDSSLFNQSFQKVFEKDGNGSLKMAFNASLEIKLGNGLKVEGVLGSCCSANAKNSTVSDTEVGIGGTTQWKMCSLTPRSTFGFVFEIAGQHGTAIPQGARAMFQFITQYQHADGRRRIRVTTTCRSWSDMEANKQSISYSFDQEAAAVLMGRLASWRAANENDSPDALRWLDRSLIRLVQKFGDYHKDDPASLRLSDKFSLFPQFMFHLRRSQFLQVFNNSPDETVYYRHILFEENVFESTTMIQPQLFSYSFNGPPEAVLLDTSSIQPDRILLMDDFFHVLIYHGQTIAAWRKANYQNDPQYASFKQLLEAPVQDASSILQDRFPVPRYIVTEYEGSQARFLLSKVNPSLTHNNPYSQEGGAPVFTDDVSMQVFMEHLRKLSVSTSG</sequence>
<name>A0A6V7UEX0_MELEN</name>
<evidence type="ECO:0000259" key="12">
    <source>
        <dbReference type="Pfam" id="PF04810"/>
    </source>
</evidence>
<evidence type="ECO:0000256" key="6">
    <source>
        <dbReference type="ARBA" id="ARBA00022892"/>
    </source>
</evidence>
<keyword evidence="10" id="KW-0963">Cytoplasm</keyword>
<dbReference type="Proteomes" id="UP000580250">
    <property type="component" value="Unassembled WGS sequence"/>
</dbReference>
<keyword evidence="7 10" id="KW-0653">Protein transport</keyword>
<dbReference type="SUPFAM" id="SSF82754">
    <property type="entry name" value="C-terminal, gelsolin-like domain of Sec23/24"/>
    <property type="match status" value="1"/>
</dbReference>
<dbReference type="Gene3D" id="3.40.20.10">
    <property type="entry name" value="Severin"/>
    <property type="match status" value="1"/>
</dbReference>
<feature type="domain" description="Sec23/Sec24 helical" evidence="14">
    <location>
        <begin position="596"/>
        <end position="694"/>
    </location>
</feature>
<dbReference type="GO" id="GO:0090110">
    <property type="term" value="P:COPII-coated vesicle cargo loading"/>
    <property type="evidence" value="ECO:0007669"/>
    <property type="project" value="TreeGrafter"/>
</dbReference>
<evidence type="ECO:0000313" key="16">
    <source>
        <dbReference type="EMBL" id="CAD2154106.1"/>
    </source>
</evidence>
<dbReference type="Pfam" id="PF08033">
    <property type="entry name" value="Sec23_BS"/>
    <property type="match status" value="1"/>
</dbReference>
<feature type="domain" description="Sec23/Sec24 beta-sandwich" evidence="15">
    <location>
        <begin position="479"/>
        <end position="582"/>
    </location>
</feature>
<dbReference type="Pfam" id="PF04811">
    <property type="entry name" value="Sec23_trunk"/>
    <property type="match status" value="1"/>
</dbReference>
<evidence type="ECO:0000259" key="15">
    <source>
        <dbReference type="Pfam" id="PF08033"/>
    </source>
</evidence>
<dbReference type="InterPro" id="IPR029006">
    <property type="entry name" value="ADF-H/Gelsolin-like_dom_sf"/>
</dbReference>
<dbReference type="GO" id="GO:0005096">
    <property type="term" value="F:GTPase activator activity"/>
    <property type="evidence" value="ECO:0007669"/>
    <property type="project" value="TreeGrafter"/>
</dbReference>
<evidence type="ECO:0000256" key="4">
    <source>
        <dbReference type="ARBA" id="ARBA00022824"/>
    </source>
</evidence>